<keyword evidence="4" id="KW-0408">Iron</keyword>
<dbReference type="Proteomes" id="UP000183404">
    <property type="component" value="Unassembled WGS sequence"/>
</dbReference>
<protein>
    <submittedName>
        <fullName evidence="8">Fumarate hydratase subunit alpha</fullName>
    </submittedName>
</protein>
<dbReference type="NCBIfam" id="TIGR00722">
    <property type="entry name" value="ttdA_fumA_fumB"/>
    <property type="match status" value="1"/>
</dbReference>
<proteinExistence type="inferred from homology"/>
<dbReference type="GO" id="GO:0016829">
    <property type="term" value="F:lyase activity"/>
    <property type="evidence" value="ECO:0007669"/>
    <property type="project" value="UniProtKB-KW"/>
</dbReference>
<dbReference type="NCBIfam" id="NF004885">
    <property type="entry name" value="PRK06246.1"/>
    <property type="match status" value="1"/>
</dbReference>
<organism evidence="8 9">
    <name type="scientific">Thermoanaerobacter thermohydrosulfuricus</name>
    <name type="common">Clostridium thermohydrosulfuricum</name>
    <dbReference type="NCBI Taxonomy" id="1516"/>
    <lineage>
        <taxon>Bacteria</taxon>
        <taxon>Bacillati</taxon>
        <taxon>Bacillota</taxon>
        <taxon>Clostridia</taxon>
        <taxon>Thermoanaerobacterales</taxon>
        <taxon>Thermoanaerobacteraceae</taxon>
        <taxon>Thermoanaerobacter</taxon>
    </lineage>
</organism>
<sequence length="280" mass="30469">MKVIEAKKITEIVKLLCIEANYELPQDIFESLKERIKEETSPLGREILKDIVANAEIAKTQRMPICQDTGIVVVFVEIGQEVHIVNGNLEEAINEGVRLGYEEGYLRKSVVKSPILRIITGDNTPAIIHYHICEGNRFSITVMPKGAGSENMSALKMLKPSDGVEGIKNFVIETVEKAGPNACPPSIVGIGIGGDFELAPYLAKKALLRKVGERNTDEVIAQLEEELLQEINTLGVGPQGLGGSTTALDVHIETYPTHIASLPVAVNLGCHVTRHATFVL</sequence>
<dbReference type="InterPro" id="IPR051208">
    <property type="entry name" value="Class-I_Fumarase/Tartrate_DH"/>
</dbReference>
<dbReference type="EMBL" id="FNBS01000131">
    <property type="protein sequence ID" value="SDG74828.1"/>
    <property type="molecule type" value="Genomic_DNA"/>
</dbReference>
<reference evidence="8 9" key="1">
    <citation type="submission" date="2016-10" db="EMBL/GenBank/DDBJ databases">
        <authorList>
            <person name="de Groot N.N."/>
        </authorList>
    </citation>
    <scope>NUCLEOTIDE SEQUENCE [LARGE SCALE GENOMIC DNA]</scope>
    <source>
        <strain evidence="8 9">DSM 569</strain>
    </source>
</reference>
<evidence type="ECO:0000256" key="2">
    <source>
        <dbReference type="ARBA" id="ARBA00022485"/>
    </source>
</evidence>
<evidence type="ECO:0000256" key="6">
    <source>
        <dbReference type="ARBA" id="ARBA00023239"/>
    </source>
</evidence>
<dbReference type="InterPro" id="IPR004646">
    <property type="entry name" value="Fe-S_hydro-lyase_TtdA-typ_cat"/>
</dbReference>
<keyword evidence="5" id="KW-0411">Iron-sulfur</keyword>
<dbReference type="RefSeq" id="WP_004406979.1">
    <property type="nucleotide sequence ID" value="NZ_FNBS01000131.1"/>
</dbReference>
<evidence type="ECO:0000256" key="5">
    <source>
        <dbReference type="ARBA" id="ARBA00023014"/>
    </source>
</evidence>
<evidence type="ECO:0000256" key="3">
    <source>
        <dbReference type="ARBA" id="ARBA00022723"/>
    </source>
</evidence>
<keyword evidence="2" id="KW-0004">4Fe-4S</keyword>
<feature type="domain" description="Fe-S hydro-lyase tartrate dehydratase alpha-type catalytic" evidence="7">
    <location>
        <begin position="11"/>
        <end position="278"/>
    </location>
</feature>
<comment type="similarity">
    <text evidence="1">Belongs to the class-I fumarase family.</text>
</comment>
<evidence type="ECO:0000313" key="9">
    <source>
        <dbReference type="Proteomes" id="UP000183404"/>
    </source>
</evidence>
<keyword evidence="6" id="KW-0456">Lyase</keyword>
<dbReference type="GO" id="GO:0051539">
    <property type="term" value="F:4 iron, 4 sulfur cluster binding"/>
    <property type="evidence" value="ECO:0007669"/>
    <property type="project" value="UniProtKB-KW"/>
</dbReference>
<accession>A0A1I2DLT3</accession>
<dbReference type="PANTHER" id="PTHR30389">
    <property type="entry name" value="FUMARATE HYDRATASE-RELATED"/>
    <property type="match status" value="1"/>
</dbReference>
<name>A0A1I2DLT3_THETY</name>
<dbReference type="PANTHER" id="PTHR30389:SF17">
    <property type="entry name" value="L(+)-TARTRATE DEHYDRATASE SUBUNIT ALPHA-RELATED"/>
    <property type="match status" value="1"/>
</dbReference>
<keyword evidence="3" id="KW-0479">Metal-binding</keyword>
<dbReference type="AlphaFoldDB" id="A0A1I2DLT3"/>
<evidence type="ECO:0000256" key="4">
    <source>
        <dbReference type="ARBA" id="ARBA00023004"/>
    </source>
</evidence>
<dbReference type="GO" id="GO:0046872">
    <property type="term" value="F:metal ion binding"/>
    <property type="evidence" value="ECO:0007669"/>
    <property type="project" value="UniProtKB-KW"/>
</dbReference>
<dbReference type="Pfam" id="PF05681">
    <property type="entry name" value="Fumerase"/>
    <property type="match status" value="1"/>
</dbReference>
<gene>
    <name evidence="8" type="ORF">SAMN04244560_02861</name>
</gene>
<evidence type="ECO:0000259" key="7">
    <source>
        <dbReference type="Pfam" id="PF05681"/>
    </source>
</evidence>
<evidence type="ECO:0000313" key="8">
    <source>
        <dbReference type="EMBL" id="SDG74828.1"/>
    </source>
</evidence>
<evidence type="ECO:0000256" key="1">
    <source>
        <dbReference type="ARBA" id="ARBA00008876"/>
    </source>
</evidence>